<dbReference type="GO" id="GO:0008417">
    <property type="term" value="F:fucosyltransferase activity"/>
    <property type="evidence" value="ECO:0007669"/>
    <property type="project" value="InterPro"/>
</dbReference>
<proteinExistence type="inferred from homology"/>
<evidence type="ECO:0000256" key="1">
    <source>
        <dbReference type="ARBA" id="ARBA00004323"/>
    </source>
</evidence>
<evidence type="ECO:0000313" key="15">
    <source>
        <dbReference type="EMBL" id="KAK3104433.1"/>
    </source>
</evidence>
<keyword evidence="7" id="KW-0735">Signal-anchor</keyword>
<dbReference type="Proteomes" id="UP001186944">
    <property type="component" value="Unassembled WGS sequence"/>
</dbReference>
<evidence type="ECO:0000256" key="4">
    <source>
        <dbReference type="ARBA" id="ARBA00022676"/>
    </source>
</evidence>
<dbReference type="GO" id="GO:0000139">
    <property type="term" value="C:Golgi membrane"/>
    <property type="evidence" value="ECO:0007669"/>
    <property type="project" value="UniProtKB-SubCell"/>
</dbReference>
<dbReference type="FunFam" id="3.40.50.11660:FF:000002">
    <property type="entry name" value="Alpha-(1,3)-fucosyltransferase"/>
    <property type="match status" value="1"/>
</dbReference>
<keyword evidence="5 12" id="KW-0808">Transferase</keyword>
<dbReference type="PANTHER" id="PTHR48438:SF1">
    <property type="entry name" value="ALPHA-(1,3)-FUCOSYLTRANSFERASE C-RELATED"/>
    <property type="match status" value="1"/>
</dbReference>
<keyword evidence="8" id="KW-1133">Transmembrane helix</keyword>
<comment type="similarity">
    <text evidence="3 12">Belongs to the glycosyltransferase 10 family.</text>
</comment>
<gene>
    <name evidence="15" type="ORF">FSP39_001914</name>
</gene>
<feature type="domain" description="Fucosyltransferase N-terminal" evidence="14">
    <location>
        <begin position="65"/>
        <end position="168"/>
    </location>
</feature>
<dbReference type="InterPro" id="IPR001503">
    <property type="entry name" value="Glyco_trans_10"/>
</dbReference>
<evidence type="ECO:0000256" key="7">
    <source>
        <dbReference type="ARBA" id="ARBA00022968"/>
    </source>
</evidence>
<accession>A0AA88YML4</accession>
<organism evidence="15 16">
    <name type="scientific">Pinctada imbricata</name>
    <name type="common">Atlantic pearl-oyster</name>
    <name type="synonym">Pinctada martensii</name>
    <dbReference type="NCBI Taxonomy" id="66713"/>
    <lineage>
        <taxon>Eukaryota</taxon>
        <taxon>Metazoa</taxon>
        <taxon>Spiralia</taxon>
        <taxon>Lophotrochozoa</taxon>
        <taxon>Mollusca</taxon>
        <taxon>Bivalvia</taxon>
        <taxon>Autobranchia</taxon>
        <taxon>Pteriomorphia</taxon>
        <taxon>Pterioida</taxon>
        <taxon>Pterioidea</taxon>
        <taxon>Pteriidae</taxon>
        <taxon>Pinctada</taxon>
    </lineage>
</organism>
<dbReference type="InterPro" id="IPR038577">
    <property type="entry name" value="GT10-like_C_sf"/>
</dbReference>
<dbReference type="EMBL" id="VSWD01000004">
    <property type="protein sequence ID" value="KAK3104433.1"/>
    <property type="molecule type" value="Genomic_DNA"/>
</dbReference>
<dbReference type="EC" id="2.4.1.-" evidence="12"/>
<reference evidence="15" key="1">
    <citation type="submission" date="2019-08" db="EMBL/GenBank/DDBJ databases">
        <title>The improved chromosome-level genome for the pearl oyster Pinctada fucata martensii using PacBio sequencing and Hi-C.</title>
        <authorList>
            <person name="Zheng Z."/>
        </authorList>
    </citation>
    <scope>NUCLEOTIDE SEQUENCE</scope>
    <source>
        <strain evidence="15">ZZ-2019</strain>
        <tissue evidence="15">Adductor muscle</tissue>
    </source>
</reference>
<dbReference type="SUPFAM" id="SSF53756">
    <property type="entry name" value="UDP-Glycosyltransferase/glycogen phosphorylase"/>
    <property type="match status" value="1"/>
</dbReference>
<evidence type="ECO:0000313" key="16">
    <source>
        <dbReference type="Proteomes" id="UP001186944"/>
    </source>
</evidence>
<keyword evidence="6 12" id="KW-0812">Transmembrane</keyword>
<dbReference type="Pfam" id="PF00852">
    <property type="entry name" value="Glyco_transf_10"/>
    <property type="match status" value="1"/>
</dbReference>
<dbReference type="InterPro" id="IPR031481">
    <property type="entry name" value="Glyco_tran_10_N"/>
</dbReference>
<evidence type="ECO:0000256" key="2">
    <source>
        <dbReference type="ARBA" id="ARBA00004922"/>
    </source>
</evidence>
<dbReference type="AlphaFoldDB" id="A0AA88YML4"/>
<evidence type="ECO:0000256" key="10">
    <source>
        <dbReference type="ARBA" id="ARBA00023136"/>
    </source>
</evidence>
<evidence type="ECO:0000259" key="14">
    <source>
        <dbReference type="Pfam" id="PF17039"/>
    </source>
</evidence>
<protein>
    <recommendedName>
        <fullName evidence="12">Fucosyltransferase</fullName>
        <ecNumber evidence="12">2.4.1.-</ecNumber>
    </recommendedName>
</protein>
<sequence length="392" mass="45424">MASRFMRCVCTVGVVISLLFLLNILRSFTNTSKQRRTLGEKRESQGILYDGHQQASRPEFDPGDKVILYHSAPEFFRRYNGKNFFKSCQVKVSNCYFTTDNKHLGNSHAVIFRHYALPKDPPTRKVGQIWVFTSSEPPVRETLAQPWKGTFNWTMSYRRHSDFYFGYGDVIPRRKSINRDYKKIFSEKEKDVAWIVSHCDTWSKREVYANELKKHINVDTYGGCGDKKCQAVYKGFENDSCHDTIGRKYKFYLSFENSICKDYTTEKFYFPFAFDKPIVSVARGAYNTKDSVPSEAFIDTSDFASPKDLALHLKKIGGNEEEYIKLLKKKDKYESKTSPETFEDAVCKMCAALHEERSAKIVDIPEVMFKNQCREPSDLNNSTARKDRGKKT</sequence>
<keyword evidence="10" id="KW-0472">Membrane</keyword>
<comment type="pathway">
    <text evidence="2">Protein modification; protein glycosylation.</text>
</comment>
<keyword evidence="11" id="KW-0325">Glycoprotein</keyword>
<evidence type="ECO:0000256" key="3">
    <source>
        <dbReference type="ARBA" id="ARBA00008919"/>
    </source>
</evidence>
<evidence type="ECO:0000256" key="6">
    <source>
        <dbReference type="ARBA" id="ARBA00022692"/>
    </source>
</evidence>
<dbReference type="GO" id="GO:0032580">
    <property type="term" value="C:Golgi cisterna membrane"/>
    <property type="evidence" value="ECO:0007669"/>
    <property type="project" value="UniProtKB-SubCell"/>
</dbReference>
<evidence type="ECO:0000256" key="9">
    <source>
        <dbReference type="ARBA" id="ARBA00023034"/>
    </source>
</evidence>
<dbReference type="Gene3D" id="3.40.50.11660">
    <property type="entry name" value="Glycosyl transferase family 10, C-terminal domain"/>
    <property type="match status" value="1"/>
</dbReference>
<dbReference type="PANTHER" id="PTHR48438">
    <property type="entry name" value="ALPHA-(1,3)-FUCOSYLTRANSFERASE C-RELATED"/>
    <property type="match status" value="1"/>
</dbReference>
<keyword evidence="16" id="KW-1185">Reference proteome</keyword>
<evidence type="ECO:0000259" key="13">
    <source>
        <dbReference type="Pfam" id="PF00852"/>
    </source>
</evidence>
<keyword evidence="4 12" id="KW-0328">Glycosyltransferase</keyword>
<keyword evidence="9 12" id="KW-0333">Golgi apparatus</keyword>
<evidence type="ECO:0000256" key="8">
    <source>
        <dbReference type="ARBA" id="ARBA00022989"/>
    </source>
</evidence>
<evidence type="ECO:0000256" key="11">
    <source>
        <dbReference type="ARBA" id="ARBA00023180"/>
    </source>
</evidence>
<dbReference type="InterPro" id="IPR055270">
    <property type="entry name" value="Glyco_tran_10_C"/>
</dbReference>
<comment type="subcellular location">
    <subcellularLocation>
        <location evidence="1">Golgi apparatus membrane</location>
        <topology evidence="1">Single-pass type II membrane protein</topology>
    </subcellularLocation>
    <subcellularLocation>
        <location evidence="12">Golgi apparatus</location>
        <location evidence="12">Golgi stack membrane</location>
        <topology evidence="12">Single-pass type II membrane protein</topology>
    </subcellularLocation>
</comment>
<evidence type="ECO:0000256" key="5">
    <source>
        <dbReference type="ARBA" id="ARBA00022679"/>
    </source>
</evidence>
<dbReference type="Pfam" id="PF17039">
    <property type="entry name" value="Glyco_tran_10_N"/>
    <property type="match status" value="1"/>
</dbReference>
<comment type="caution">
    <text evidence="15">The sequence shown here is derived from an EMBL/GenBank/DDBJ whole genome shotgun (WGS) entry which is preliminary data.</text>
</comment>
<evidence type="ECO:0000256" key="12">
    <source>
        <dbReference type="RuleBase" id="RU003832"/>
    </source>
</evidence>
<feature type="domain" description="Fucosyltransferase C-terminal" evidence="13">
    <location>
        <begin position="186"/>
        <end position="361"/>
    </location>
</feature>
<name>A0AA88YML4_PINIB</name>